<dbReference type="AlphaFoldDB" id="A0A517R684"/>
<dbReference type="InterPro" id="IPR050463">
    <property type="entry name" value="Gfo/Idh/MocA_oxidrdct_glycsds"/>
</dbReference>
<dbReference type="SUPFAM" id="SSF55347">
    <property type="entry name" value="Glyceraldehyde-3-phosphate dehydrogenase-like, C-terminal domain"/>
    <property type="match status" value="1"/>
</dbReference>
<dbReference type="GO" id="GO:0000166">
    <property type="term" value="F:nucleotide binding"/>
    <property type="evidence" value="ECO:0007669"/>
    <property type="project" value="InterPro"/>
</dbReference>
<name>A0A517R684_9PLAN</name>
<feature type="domain" description="Gfo/Idh/MocA-like oxidoreductase bacterial type C-terminal" evidence="2">
    <location>
        <begin position="210"/>
        <end position="465"/>
    </location>
</feature>
<dbReference type="Gene3D" id="3.30.360.10">
    <property type="entry name" value="Dihydrodipicolinate Reductase, domain 2"/>
    <property type="match status" value="1"/>
</dbReference>
<evidence type="ECO:0000313" key="3">
    <source>
        <dbReference type="EMBL" id="QDT39355.1"/>
    </source>
</evidence>
<accession>A0A517R684</accession>
<evidence type="ECO:0000259" key="1">
    <source>
        <dbReference type="Pfam" id="PF01408"/>
    </source>
</evidence>
<organism evidence="3 4">
    <name type="scientific">Stratiformator vulcanicus</name>
    <dbReference type="NCBI Taxonomy" id="2527980"/>
    <lineage>
        <taxon>Bacteria</taxon>
        <taxon>Pseudomonadati</taxon>
        <taxon>Planctomycetota</taxon>
        <taxon>Planctomycetia</taxon>
        <taxon>Planctomycetales</taxon>
        <taxon>Planctomycetaceae</taxon>
        <taxon>Stratiformator</taxon>
    </lineage>
</organism>
<dbReference type="InterPro" id="IPR019546">
    <property type="entry name" value="TAT_signal_bac_arc"/>
</dbReference>
<dbReference type="Pfam" id="PF01408">
    <property type="entry name" value="GFO_IDH_MocA"/>
    <property type="match status" value="1"/>
</dbReference>
<dbReference type="RefSeq" id="WP_145365500.1">
    <property type="nucleotide sequence ID" value="NZ_CP036268.1"/>
</dbReference>
<reference evidence="3 4" key="1">
    <citation type="submission" date="2019-02" db="EMBL/GenBank/DDBJ databases">
        <title>Deep-cultivation of Planctomycetes and their phenomic and genomic characterization uncovers novel biology.</title>
        <authorList>
            <person name="Wiegand S."/>
            <person name="Jogler M."/>
            <person name="Boedeker C."/>
            <person name="Pinto D."/>
            <person name="Vollmers J."/>
            <person name="Rivas-Marin E."/>
            <person name="Kohn T."/>
            <person name="Peeters S.H."/>
            <person name="Heuer A."/>
            <person name="Rast P."/>
            <person name="Oberbeckmann S."/>
            <person name="Bunk B."/>
            <person name="Jeske O."/>
            <person name="Meyerdierks A."/>
            <person name="Storesund J.E."/>
            <person name="Kallscheuer N."/>
            <person name="Luecker S."/>
            <person name="Lage O.M."/>
            <person name="Pohl T."/>
            <person name="Merkel B.J."/>
            <person name="Hornburger P."/>
            <person name="Mueller R.-W."/>
            <person name="Bruemmer F."/>
            <person name="Labrenz M."/>
            <person name="Spormann A.M."/>
            <person name="Op den Camp H."/>
            <person name="Overmann J."/>
            <person name="Amann R."/>
            <person name="Jetten M.S.M."/>
            <person name="Mascher T."/>
            <person name="Medema M.H."/>
            <person name="Devos D.P."/>
            <person name="Kaster A.-K."/>
            <person name="Ovreas L."/>
            <person name="Rohde M."/>
            <person name="Galperin M.Y."/>
            <person name="Jogler C."/>
        </authorList>
    </citation>
    <scope>NUCLEOTIDE SEQUENCE [LARGE SCALE GENOMIC DNA]</scope>
    <source>
        <strain evidence="3 4">Pan189</strain>
    </source>
</reference>
<dbReference type="InterPro" id="IPR000683">
    <property type="entry name" value="Gfo/Idh/MocA-like_OxRdtase_N"/>
</dbReference>
<dbReference type="KEGG" id="svp:Pan189_37610"/>
<evidence type="ECO:0000259" key="2">
    <source>
        <dbReference type="Pfam" id="PF19051"/>
    </source>
</evidence>
<dbReference type="Proteomes" id="UP000317318">
    <property type="component" value="Chromosome"/>
</dbReference>
<dbReference type="Pfam" id="PF19051">
    <property type="entry name" value="GFO_IDH_MocA_C2"/>
    <property type="match status" value="1"/>
</dbReference>
<proteinExistence type="predicted"/>
<dbReference type="PANTHER" id="PTHR43818:SF5">
    <property type="entry name" value="OXIDOREDUCTASE FAMILY PROTEIN"/>
    <property type="match status" value="1"/>
</dbReference>
<dbReference type="SUPFAM" id="SSF51735">
    <property type="entry name" value="NAD(P)-binding Rossmann-fold domains"/>
    <property type="match status" value="1"/>
</dbReference>
<dbReference type="InterPro" id="IPR036291">
    <property type="entry name" value="NAD(P)-bd_dom_sf"/>
</dbReference>
<dbReference type="PROSITE" id="PS51318">
    <property type="entry name" value="TAT"/>
    <property type="match status" value="1"/>
</dbReference>
<dbReference type="Gene3D" id="3.40.50.720">
    <property type="entry name" value="NAD(P)-binding Rossmann-like Domain"/>
    <property type="match status" value="1"/>
</dbReference>
<dbReference type="InterPro" id="IPR006311">
    <property type="entry name" value="TAT_signal"/>
</dbReference>
<dbReference type="OrthoDB" id="9788246at2"/>
<dbReference type="GO" id="GO:0050112">
    <property type="term" value="F:inositol 2-dehydrogenase (NAD+) activity"/>
    <property type="evidence" value="ECO:0007669"/>
    <property type="project" value="UniProtKB-EC"/>
</dbReference>
<feature type="domain" description="Gfo/Idh/MocA-like oxidoreductase N-terminal" evidence="1">
    <location>
        <begin position="47"/>
        <end position="165"/>
    </location>
</feature>
<keyword evidence="3" id="KW-0560">Oxidoreductase</keyword>
<dbReference type="InterPro" id="IPR043906">
    <property type="entry name" value="Gfo/Idh/MocA_OxRdtase_bact_C"/>
</dbReference>
<evidence type="ECO:0000313" key="4">
    <source>
        <dbReference type="Proteomes" id="UP000317318"/>
    </source>
</evidence>
<protein>
    <submittedName>
        <fullName evidence="3">Inositol 2-dehydrogenase</fullName>
        <ecNumber evidence="3">1.1.1.18</ecNumber>
    </submittedName>
</protein>
<dbReference type="EC" id="1.1.1.18" evidence="3"/>
<gene>
    <name evidence="3" type="primary">iolG_11</name>
    <name evidence="3" type="ORF">Pan189_37610</name>
</gene>
<dbReference type="EMBL" id="CP036268">
    <property type="protein sequence ID" value="QDT39355.1"/>
    <property type="molecule type" value="Genomic_DNA"/>
</dbReference>
<sequence>MSQSAFPRRDFLKTGTAVAATAALPYWWTPSLRADETSPSERPVIGSIGLGGRGRTVMGNAMNFGSVAAVCDLDSGRLGKTREDVEGRQKGATVEGVADYRKILDRSDIDIVTIGTTDHWHTKIAVEALKAGKDVYCEKPLTLTIEEGTLIEKALAETGRVFQVGTQQRSEMGQRFLEAIAIVRAGRIGEVKRVTCTIGSVRDSGPIPAVEAPAELNWEKWLGQAPLTEFRLKEQFRQTDKGPKKTRPLTNGHYEFRWWYEYSGGKMTDWGAHHVDIAQWLIDQNGPGQGPTRLEPLEAVHAVDLDDHGQPLQNDRYNAALKFRVKADFPNGVEMLIHSNGRNGILVEGTEGRIFVNRGSISGQAVDELKTNPLPEGAIADVYGGTNPADYGKSPHMANFIECVKTRSKPVSDVWTHNRAINTCHLANIAVRLNRTIQWDAEQGRVVGDEVADSMRSRERRAGYEIEV</sequence>
<dbReference type="PANTHER" id="PTHR43818">
    <property type="entry name" value="BCDNA.GH03377"/>
    <property type="match status" value="1"/>
</dbReference>
<dbReference type="Pfam" id="PF10518">
    <property type="entry name" value="TAT_signal"/>
    <property type="match status" value="1"/>
</dbReference>
<keyword evidence="4" id="KW-1185">Reference proteome</keyword>